<dbReference type="EMBL" id="GBXM01040853">
    <property type="protein sequence ID" value="JAH67724.1"/>
    <property type="molecule type" value="Transcribed_RNA"/>
</dbReference>
<proteinExistence type="predicted"/>
<organism evidence="1">
    <name type="scientific">Anguilla anguilla</name>
    <name type="common">European freshwater eel</name>
    <name type="synonym">Muraena anguilla</name>
    <dbReference type="NCBI Taxonomy" id="7936"/>
    <lineage>
        <taxon>Eukaryota</taxon>
        <taxon>Metazoa</taxon>
        <taxon>Chordata</taxon>
        <taxon>Craniata</taxon>
        <taxon>Vertebrata</taxon>
        <taxon>Euteleostomi</taxon>
        <taxon>Actinopterygii</taxon>
        <taxon>Neopterygii</taxon>
        <taxon>Teleostei</taxon>
        <taxon>Anguilliformes</taxon>
        <taxon>Anguillidae</taxon>
        <taxon>Anguilla</taxon>
    </lineage>
</organism>
<sequence length="15" mass="1752">MLDLFIKGVKPGMFR</sequence>
<reference evidence="1" key="1">
    <citation type="submission" date="2014-11" db="EMBL/GenBank/DDBJ databases">
        <authorList>
            <person name="Amaro Gonzalez C."/>
        </authorList>
    </citation>
    <scope>NUCLEOTIDE SEQUENCE</scope>
</reference>
<evidence type="ECO:0000313" key="1">
    <source>
        <dbReference type="EMBL" id="JAH67724.1"/>
    </source>
</evidence>
<name>A0A0E9UPE9_ANGAN</name>
<reference evidence="1" key="2">
    <citation type="journal article" date="2015" name="Fish Shellfish Immunol.">
        <title>Early steps in the European eel (Anguilla anguilla)-Vibrio vulnificus interaction in the gills: Role of the RtxA13 toxin.</title>
        <authorList>
            <person name="Callol A."/>
            <person name="Pajuelo D."/>
            <person name="Ebbesson L."/>
            <person name="Teles M."/>
            <person name="MacKenzie S."/>
            <person name="Amaro C."/>
        </authorList>
    </citation>
    <scope>NUCLEOTIDE SEQUENCE</scope>
</reference>
<protein>
    <submittedName>
        <fullName evidence="1">Uncharacterized protein</fullName>
    </submittedName>
</protein>
<accession>A0A0E9UPE9</accession>